<dbReference type="Proteomes" id="UP001386955">
    <property type="component" value="Unassembled WGS sequence"/>
</dbReference>
<feature type="region of interest" description="Disordered" evidence="1">
    <location>
        <begin position="1"/>
        <end position="107"/>
    </location>
</feature>
<name>A0AAN9NTW4_PSOTE</name>
<evidence type="ECO:0000256" key="1">
    <source>
        <dbReference type="SAM" id="MobiDB-lite"/>
    </source>
</evidence>
<evidence type="ECO:0000313" key="2">
    <source>
        <dbReference type="EMBL" id="KAK7375743.1"/>
    </source>
</evidence>
<dbReference type="AlphaFoldDB" id="A0AAN9NTW4"/>
<proteinExistence type="predicted"/>
<protein>
    <submittedName>
        <fullName evidence="2">Uncharacterized protein</fullName>
    </submittedName>
</protein>
<sequence length="107" mass="11229">MIRFSGLLTTSRAANRPRRRNPNTSPDHSIGRSDGRCVQRAGTTGGTTRPVKARSASPAEGTSQPVHTRGGPIDPTQAVSQAPSPESNPNSPSPVTTMVGHYPTIES</sequence>
<gene>
    <name evidence="2" type="ORF">VNO78_35371</name>
</gene>
<evidence type="ECO:0000313" key="3">
    <source>
        <dbReference type="Proteomes" id="UP001386955"/>
    </source>
</evidence>
<feature type="compositionally biased region" description="Low complexity" evidence="1">
    <location>
        <begin position="83"/>
        <end position="94"/>
    </location>
</feature>
<organism evidence="2 3">
    <name type="scientific">Psophocarpus tetragonolobus</name>
    <name type="common">Winged bean</name>
    <name type="synonym">Dolichos tetragonolobus</name>
    <dbReference type="NCBI Taxonomy" id="3891"/>
    <lineage>
        <taxon>Eukaryota</taxon>
        <taxon>Viridiplantae</taxon>
        <taxon>Streptophyta</taxon>
        <taxon>Embryophyta</taxon>
        <taxon>Tracheophyta</taxon>
        <taxon>Spermatophyta</taxon>
        <taxon>Magnoliopsida</taxon>
        <taxon>eudicotyledons</taxon>
        <taxon>Gunneridae</taxon>
        <taxon>Pentapetalae</taxon>
        <taxon>rosids</taxon>
        <taxon>fabids</taxon>
        <taxon>Fabales</taxon>
        <taxon>Fabaceae</taxon>
        <taxon>Papilionoideae</taxon>
        <taxon>50 kb inversion clade</taxon>
        <taxon>NPAAA clade</taxon>
        <taxon>indigoferoid/millettioid clade</taxon>
        <taxon>Phaseoleae</taxon>
        <taxon>Psophocarpus</taxon>
    </lineage>
</organism>
<accession>A0AAN9NTW4</accession>
<comment type="caution">
    <text evidence="2">The sequence shown here is derived from an EMBL/GenBank/DDBJ whole genome shotgun (WGS) entry which is preliminary data.</text>
</comment>
<dbReference type="EMBL" id="JAYMYS010000044">
    <property type="protein sequence ID" value="KAK7375743.1"/>
    <property type="molecule type" value="Genomic_DNA"/>
</dbReference>
<keyword evidence="3" id="KW-1185">Reference proteome</keyword>
<reference evidence="2 3" key="1">
    <citation type="submission" date="2024-01" db="EMBL/GenBank/DDBJ databases">
        <title>The genomes of 5 underutilized Papilionoideae crops provide insights into root nodulation and disease resistanc.</title>
        <authorList>
            <person name="Jiang F."/>
        </authorList>
    </citation>
    <scope>NUCLEOTIDE SEQUENCE [LARGE SCALE GENOMIC DNA]</scope>
    <source>
        <strain evidence="2">DUOXIRENSHENG_FW03</strain>
        <tissue evidence="2">Leaves</tissue>
    </source>
</reference>